<dbReference type="InterPro" id="IPR017853">
    <property type="entry name" value="GH"/>
</dbReference>
<dbReference type="PANTHER" id="PTHR43053:SF3">
    <property type="entry name" value="ALPHA-GALACTOSIDASE C-RELATED"/>
    <property type="match status" value="1"/>
</dbReference>
<feature type="active site" description="Proton donor" evidence="6">
    <location>
        <position position="539"/>
    </location>
</feature>
<dbReference type="GO" id="GO:0004557">
    <property type="term" value="F:alpha-galactosidase activity"/>
    <property type="evidence" value="ECO:0007669"/>
    <property type="project" value="UniProtKB-UniRule"/>
</dbReference>
<evidence type="ECO:0000256" key="3">
    <source>
        <dbReference type="ARBA" id="ARBA00022801"/>
    </source>
</evidence>
<dbReference type="CDD" id="cd14791">
    <property type="entry name" value="GH36"/>
    <property type="match status" value="1"/>
</dbReference>
<dbReference type="Pfam" id="PF16875">
    <property type="entry name" value="Glyco_hydro_36N"/>
    <property type="match status" value="1"/>
</dbReference>
<evidence type="ECO:0000256" key="7">
    <source>
        <dbReference type="SAM" id="SignalP"/>
    </source>
</evidence>
<feature type="signal peptide" evidence="7">
    <location>
        <begin position="1"/>
        <end position="22"/>
    </location>
</feature>
<dbReference type="RefSeq" id="WP_254169478.1">
    <property type="nucleotide sequence ID" value="NZ_JAHESF010000048.1"/>
</dbReference>
<gene>
    <name evidence="10" type="ORF">KK083_28120</name>
</gene>
<proteinExistence type="inferred from homology"/>
<dbReference type="EC" id="3.2.1.22" evidence="2 5"/>
<evidence type="ECO:0000259" key="9">
    <source>
        <dbReference type="Pfam" id="PF16875"/>
    </source>
</evidence>
<dbReference type="GO" id="GO:0016052">
    <property type="term" value="P:carbohydrate catabolic process"/>
    <property type="evidence" value="ECO:0007669"/>
    <property type="project" value="InterPro"/>
</dbReference>
<sequence length="724" mass="81748">MLKLYTSVFLVLALTLSFAATAQTPEKPISKEQLITVRTSGSSLVLKAAKDGRLYQQSYGRVRAATSDRSPAREDECYPPAGNGFMAEPALQVVHADGNISTDLIFVSADTAAVDANTTLTRIRLKDSFYPFFVTLHFKAYRAEDVVEQWAEIRHEENKPVTLSRFASSAMVMKANSYWLTQFQGNYMREAELTEEKLTPGIKILDTKIGIRAHQMRNPSFLISLDNAAHEETGEVYGATLAWSGNFQFAFEVDHNNRLRALCGINPFGSEYRLEKGKAFITPAMLWSWSSQGKGQVSRNFHRWARKYGIRDGAKPRPVLLNNWEATHMDFDENKIVSLFDGAKELGVDLFLLDDGWFGNKHPRDNDKAGLGDWDVNKKKLPQGLPYLAAEANKRGIGFGIWIEPEMVNPASELYEKHPDWVIAQPHRELLYGRNQLILDLTRPETKAFASQVVGNTLSNKGVAYVKWDCNRYVTQAGSFYLKPEQQQHLLIDYQWALYDVMKRMAEKHPDVMAMVCAGGSGRVDYGALRYFHSFWPSDNTDPLQRIYIQWGFSHFFPANTISAHVTDMGKRPVKFATDVALSGAFGVDRDVQKMTEEERKTAARATALYKERLREIVLQGDLYRLESPYEKTRASLNYVSADRSRAVLFMYQLGESAMGPVKPRGLDPRKNYRITEVNLPEGRNSRLSLNNQVVSGALIMEEGISSPLRRALDSAVIELTAEN</sequence>
<dbReference type="PANTHER" id="PTHR43053">
    <property type="entry name" value="GLYCOSIDASE FAMILY 31"/>
    <property type="match status" value="1"/>
</dbReference>
<keyword evidence="11" id="KW-1185">Reference proteome</keyword>
<dbReference type="InterPro" id="IPR050985">
    <property type="entry name" value="Alpha-glycosidase_related"/>
</dbReference>
<dbReference type="PIRSF" id="PIRSF005536">
    <property type="entry name" value="Agal"/>
    <property type="match status" value="1"/>
</dbReference>
<reference evidence="10 11" key="1">
    <citation type="submission" date="2021-05" db="EMBL/GenBank/DDBJ databases">
        <title>A Polyphasic approach of four new species of the genus Ohtaekwangia: Ohtaekwangia histidinii sp. nov., Ohtaekwangia cretensis sp. nov., Ohtaekwangia indiensis sp. nov., Ohtaekwangia reichenbachii sp. nov. from diverse environment.</title>
        <authorList>
            <person name="Octaviana S."/>
        </authorList>
    </citation>
    <scope>NUCLEOTIDE SEQUENCE [LARGE SCALE GENOMIC DNA]</scope>
    <source>
        <strain evidence="10 11">PWU4</strain>
    </source>
</reference>
<dbReference type="Proteomes" id="UP001319200">
    <property type="component" value="Unassembled WGS sequence"/>
</dbReference>
<dbReference type="FunFam" id="3.20.20.70:FF:000118">
    <property type="entry name" value="Alpha-galactosidase"/>
    <property type="match status" value="1"/>
</dbReference>
<keyword evidence="7" id="KW-0732">Signal</keyword>
<dbReference type="InterPro" id="IPR000111">
    <property type="entry name" value="Glyco_hydro_27/36_CS"/>
</dbReference>
<dbReference type="InterPro" id="IPR002252">
    <property type="entry name" value="Glyco_hydro_36"/>
</dbReference>
<evidence type="ECO:0000256" key="5">
    <source>
        <dbReference type="PIRNR" id="PIRNR005536"/>
    </source>
</evidence>
<comment type="caution">
    <text evidence="10">The sequence shown here is derived from an EMBL/GenBank/DDBJ whole genome shotgun (WGS) entry which is preliminary data.</text>
</comment>
<dbReference type="InterPro" id="IPR013785">
    <property type="entry name" value="Aldolase_TIM"/>
</dbReference>
<accession>A0AAP2DQU0</accession>
<evidence type="ECO:0000313" key="11">
    <source>
        <dbReference type="Proteomes" id="UP001319200"/>
    </source>
</evidence>
<dbReference type="Pfam" id="PF02065">
    <property type="entry name" value="Melibiase"/>
    <property type="match status" value="1"/>
</dbReference>
<feature type="domain" description="Glycosyl hydrolase family 36 N-terminal" evidence="9">
    <location>
        <begin position="65"/>
        <end position="275"/>
    </location>
</feature>
<evidence type="ECO:0000256" key="4">
    <source>
        <dbReference type="ARBA" id="ARBA00023295"/>
    </source>
</evidence>
<dbReference type="Gene3D" id="2.70.98.60">
    <property type="entry name" value="alpha-galactosidase from lactobacil brevis"/>
    <property type="match status" value="1"/>
</dbReference>
<dbReference type="InterPro" id="IPR031704">
    <property type="entry name" value="Glyco_hydro_36_N"/>
</dbReference>
<keyword evidence="4 5" id="KW-0326">Glycosidase</keyword>
<keyword evidence="3 5" id="KW-0378">Hydrolase</keyword>
<dbReference type="EMBL" id="JAHESF010000048">
    <property type="protein sequence ID" value="MBT1700790.1"/>
    <property type="molecule type" value="Genomic_DNA"/>
</dbReference>
<feature type="domain" description="Glycosyl hydrolase family 36 C-terminal" evidence="8">
    <location>
        <begin position="635"/>
        <end position="720"/>
    </location>
</feature>
<comment type="similarity">
    <text evidence="5">Belongs to the glycosyl hydrolase.</text>
</comment>
<dbReference type="PROSITE" id="PS00512">
    <property type="entry name" value="ALPHA_GALACTOSIDASE"/>
    <property type="match status" value="1"/>
</dbReference>
<feature type="active site" description="Nucleophile" evidence="6">
    <location>
        <position position="469"/>
    </location>
</feature>
<organism evidence="10 11">
    <name type="scientific">Chryseosolibacter histidini</name>
    <dbReference type="NCBI Taxonomy" id="2782349"/>
    <lineage>
        <taxon>Bacteria</taxon>
        <taxon>Pseudomonadati</taxon>
        <taxon>Bacteroidota</taxon>
        <taxon>Cytophagia</taxon>
        <taxon>Cytophagales</taxon>
        <taxon>Chryseotaleaceae</taxon>
        <taxon>Chryseosolibacter</taxon>
    </lineage>
</organism>
<dbReference type="InterPro" id="IPR038417">
    <property type="entry name" value="Alpga-gal_N_sf"/>
</dbReference>
<evidence type="ECO:0000256" key="2">
    <source>
        <dbReference type="ARBA" id="ARBA00012755"/>
    </source>
</evidence>
<dbReference type="InterPro" id="IPR031705">
    <property type="entry name" value="Glyco_hydro_36_C"/>
</dbReference>
<dbReference type="Gene3D" id="2.60.40.1180">
    <property type="entry name" value="Golgi alpha-mannosidase II"/>
    <property type="match status" value="1"/>
</dbReference>
<dbReference type="InterPro" id="IPR013780">
    <property type="entry name" value="Glyco_hydro_b"/>
</dbReference>
<feature type="chain" id="PRO_5042829409" description="Alpha-galactosidase" evidence="7">
    <location>
        <begin position="23"/>
        <end position="724"/>
    </location>
</feature>
<name>A0AAP2DQU0_9BACT</name>
<dbReference type="PRINTS" id="PR00743">
    <property type="entry name" value="GLHYDRLASE36"/>
</dbReference>
<evidence type="ECO:0000259" key="8">
    <source>
        <dbReference type="Pfam" id="PF16874"/>
    </source>
</evidence>
<evidence type="ECO:0000256" key="1">
    <source>
        <dbReference type="ARBA" id="ARBA00001255"/>
    </source>
</evidence>
<dbReference type="SUPFAM" id="SSF51445">
    <property type="entry name" value="(Trans)glycosidases"/>
    <property type="match status" value="1"/>
</dbReference>
<protein>
    <recommendedName>
        <fullName evidence="2 5">Alpha-galactosidase</fullName>
        <ecNumber evidence="2 5">3.2.1.22</ecNumber>
    </recommendedName>
</protein>
<dbReference type="AlphaFoldDB" id="A0AAP2DQU0"/>
<dbReference type="Gene3D" id="3.20.20.70">
    <property type="entry name" value="Aldolase class I"/>
    <property type="match status" value="1"/>
</dbReference>
<evidence type="ECO:0000256" key="6">
    <source>
        <dbReference type="PIRSR" id="PIRSR005536-1"/>
    </source>
</evidence>
<dbReference type="Pfam" id="PF16874">
    <property type="entry name" value="Glyco_hydro_36C"/>
    <property type="match status" value="1"/>
</dbReference>
<comment type="catalytic activity">
    <reaction evidence="1 5">
        <text>Hydrolysis of terminal, non-reducing alpha-D-galactose residues in alpha-D-galactosides, including galactose oligosaccharides, galactomannans and galactolipids.</text>
        <dbReference type="EC" id="3.2.1.22"/>
    </reaction>
</comment>
<evidence type="ECO:0000313" key="10">
    <source>
        <dbReference type="EMBL" id="MBT1700790.1"/>
    </source>
</evidence>